<dbReference type="Proteomes" id="UP000216339">
    <property type="component" value="Unassembled WGS sequence"/>
</dbReference>
<dbReference type="OrthoDB" id="9773332at2"/>
<dbReference type="RefSeq" id="WP_095511711.1">
    <property type="nucleotide sequence ID" value="NZ_MQWD01000001.1"/>
</dbReference>
<dbReference type="InterPro" id="IPR014127">
    <property type="entry name" value="CHP02757"/>
</dbReference>
<proteinExistence type="predicted"/>
<reference evidence="1 2" key="1">
    <citation type="submission" date="2016-11" db="EMBL/GenBank/DDBJ databases">
        <title>Study of marine rhodopsin-containing bacteria.</title>
        <authorList>
            <person name="Yoshizawa S."/>
            <person name="Kumagai Y."/>
            <person name="Kogure K."/>
        </authorList>
    </citation>
    <scope>NUCLEOTIDE SEQUENCE [LARGE SCALE GENOMIC DNA]</scope>
    <source>
        <strain evidence="1 2">SAORIC-28</strain>
    </source>
</reference>
<evidence type="ECO:0000313" key="1">
    <source>
        <dbReference type="EMBL" id="PAP78041.1"/>
    </source>
</evidence>
<dbReference type="NCBIfam" id="TIGR02757">
    <property type="entry name" value="TIGR02757 family protein"/>
    <property type="match status" value="1"/>
</dbReference>
<sequence length="257" mass="28489">MDLDDARALLDPLVERYERTAFIDDDPVSVVHAFDDPADREVIGLYAAILAWGRRSVILSKLAELVDRMDARPAQFVRTFTPSKADRLDGFKHRTFSSADAVALTRSLRAAIDRYGSLGDLFASGLDPDDDVGPAIQRFSDTLLTIVPEAGMRTKHLARPSTGSACKRLAMYARWMTRPGPVDLSVWAGVRPDQLVIPLDIHTGTQARRLGLLERRYDDWRAVQELTDVCRALCPEDPARYDFALFGLGAYGGEPIG</sequence>
<keyword evidence="2" id="KW-1185">Reference proteome</keyword>
<dbReference type="AlphaFoldDB" id="A0A271J3D9"/>
<name>A0A271J3D9_9BACT</name>
<comment type="caution">
    <text evidence="1">The sequence shown here is derived from an EMBL/GenBank/DDBJ whole genome shotgun (WGS) entry which is preliminary data.</text>
</comment>
<protein>
    <submittedName>
        <fullName evidence="1">TIGR02757 family protein</fullName>
    </submittedName>
</protein>
<accession>A0A271J3D9</accession>
<evidence type="ECO:0000313" key="2">
    <source>
        <dbReference type="Proteomes" id="UP000216339"/>
    </source>
</evidence>
<dbReference type="Pfam" id="PF09674">
    <property type="entry name" value="DUF2400"/>
    <property type="match status" value="1"/>
</dbReference>
<dbReference type="EMBL" id="MQWD01000001">
    <property type="protein sequence ID" value="PAP78041.1"/>
    <property type="molecule type" value="Genomic_DNA"/>
</dbReference>
<organism evidence="1 2">
    <name type="scientific">Rubrivirga marina</name>
    <dbReference type="NCBI Taxonomy" id="1196024"/>
    <lineage>
        <taxon>Bacteria</taxon>
        <taxon>Pseudomonadati</taxon>
        <taxon>Rhodothermota</taxon>
        <taxon>Rhodothermia</taxon>
        <taxon>Rhodothermales</taxon>
        <taxon>Rubricoccaceae</taxon>
        <taxon>Rubrivirga</taxon>
    </lineage>
</organism>
<gene>
    <name evidence="1" type="ORF">BSZ37_17140</name>
</gene>